<evidence type="ECO:0000313" key="3">
    <source>
        <dbReference type="EMBL" id="MQM22280.1"/>
    </source>
</evidence>
<reference evidence="3" key="1">
    <citation type="submission" date="2017-07" db="EMBL/GenBank/DDBJ databases">
        <title>Taro Niue Genome Assembly and Annotation.</title>
        <authorList>
            <person name="Atibalentja N."/>
            <person name="Keating K."/>
            <person name="Fields C.J."/>
        </authorList>
    </citation>
    <scope>NUCLEOTIDE SEQUENCE</scope>
    <source>
        <strain evidence="3">Niue_2</strain>
        <tissue evidence="3">Leaf</tissue>
    </source>
</reference>
<organism evidence="3 4">
    <name type="scientific">Colocasia esculenta</name>
    <name type="common">Wild taro</name>
    <name type="synonym">Arum esculentum</name>
    <dbReference type="NCBI Taxonomy" id="4460"/>
    <lineage>
        <taxon>Eukaryota</taxon>
        <taxon>Viridiplantae</taxon>
        <taxon>Streptophyta</taxon>
        <taxon>Embryophyta</taxon>
        <taxon>Tracheophyta</taxon>
        <taxon>Spermatophyta</taxon>
        <taxon>Magnoliopsida</taxon>
        <taxon>Liliopsida</taxon>
        <taxon>Araceae</taxon>
        <taxon>Aroideae</taxon>
        <taxon>Colocasieae</taxon>
        <taxon>Colocasia</taxon>
    </lineage>
</organism>
<dbReference type="Proteomes" id="UP000652761">
    <property type="component" value="Unassembled WGS sequence"/>
</dbReference>
<feature type="region of interest" description="Disordered" evidence="1">
    <location>
        <begin position="56"/>
        <end position="98"/>
    </location>
</feature>
<feature type="signal peptide" evidence="2">
    <location>
        <begin position="1"/>
        <end position="23"/>
    </location>
</feature>
<accession>A0A843XTB1</accession>
<evidence type="ECO:0000256" key="2">
    <source>
        <dbReference type="SAM" id="SignalP"/>
    </source>
</evidence>
<comment type="caution">
    <text evidence="3">The sequence shown here is derived from an EMBL/GenBank/DDBJ whole genome shotgun (WGS) entry which is preliminary data.</text>
</comment>
<feature type="compositionally biased region" description="Pro residues" evidence="1">
    <location>
        <begin position="84"/>
        <end position="98"/>
    </location>
</feature>
<gene>
    <name evidence="3" type="ORF">Taro_055332</name>
</gene>
<feature type="compositionally biased region" description="Low complexity" evidence="1">
    <location>
        <begin position="71"/>
        <end position="83"/>
    </location>
</feature>
<name>A0A843XTB1_COLES</name>
<dbReference type="EMBL" id="NMUH01012561">
    <property type="protein sequence ID" value="MQM22280.1"/>
    <property type="molecule type" value="Genomic_DNA"/>
</dbReference>
<protein>
    <submittedName>
        <fullName evidence="3">Uncharacterized protein</fullName>
    </submittedName>
</protein>
<evidence type="ECO:0000313" key="4">
    <source>
        <dbReference type="Proteomes" id="UP000652761"/>
    </source>
</evidence>
<keyword evidence="2" id="KW-0732">Signal</keyword>
<proteinExistence type="predicted"/>
<sequence>MGPSRGMLVALMIAAVLILPSRSSPTSSMPTPLPCGGAGCVKPRNPQLTPAAIYEQAQRGRIPRGGPPRPISSRVRAALDPVAPAYPPPPSPVIPTPP</sequence>
<feature type="chain" id="PRO_5032847030" evidence="2">
    <location>
        <begin position="24"/>
        <end position="98"/>
    </location>
</feature>
<dbReference type="AlphaFoldDB" id="A0A843XTB1"/>
<keyword evidence="4" id="KW-1185">Reference proteome</keyword>
<evidence type="ECO:0000256" key="1">
    <source>
        <dbReference type="SAM" id="MobiDB-lite"/>
    </source>
</evidence>